<gene>
    <name evidence="1" type="ORF">BA92_04935</name>
</gene>
<organism evidence="1 2">
    <name type="scientific">Sanguibacteroides justesenii</name>
    <dbReference type="NCBI Taxonomy" id="1547597"/>
    <lineage>
        <taxon>Bacteria</taxon>
        <taxon>Pseudomonadati</taxon>
        <taxon>Bacteroidota</taxon>
        <taxon>Bacteroidia</taxon>
        <taxon>Bacteroidales</taxon>
        <taxon>Porphyromonadaceae</taxon>
        <taxon>Sanguibacteroides</taxon>
    </lineage>
</organism>
<keyword evidence="2" id="KW-1185">Reference proteome</keyword>
<evidence type="ECO:0000313" key="2">
    <source>
        <dbReference type="Proteomes" id="UP000031980"/>
    </source>
</evidence>
<dbReference type="EMBL" id="JPIU01000037">
    <property type="protein sequence ID" value="KIO45802.1"/>
    <property type="molecule type" value="Genomic_DNA"/>
</dbReference>
<reference evidence="1 2" key="1">
    <citation type="submission" date="2014-07" db="EMBL/GenBank/DDBJ databases">
        <title>Porphyromonadaceae bacterium OUH 308042 = ATCC BAA-2681 = DSM 28342 draft genome.</title>
        <authorList>
            <person name="Sydenham T.V."/>
            <person name="Hasman H."/>
            <person name="Justensen U.S."/>
        </authorList>
    </citation>
    <scope>NUCLEOTIDE SEQUENCE [LARGE SCALE GENOMIC DNA]</scope>
    <source>
        <strain evidence="1 2">OUH 308042</strain>
    </source>
</reference>
<sequence>MMKSGVLIVLFVCMWQGIRAGVNEVRIFGEVTTVTNRKVVGYISWGKSNLYWVDLFTAMKINNPYTSYFRGKDSVLLKNEVHAEPGIHIFSCRFGNIKSIRPTANDRIELQIKNGNIIELRKGSFHDIGEDIGIEKKNGEFEILSWELISEIKFYAAPEDFSAPRDVPIAGIVTTPYGKFKGIVRWNRDKNSLRQTISGLIGEYGARVAFSNVVSVRKTGSVSVVSLKSGREISMWGESDVNDENRGIFINMASVGQVCVEWPDFVSFETVALEDIKQMEYEDFSEPVRLRGSVKDRNGRIIEGILVYDLDEAMDFELLEGRNGNTVYALPFRYVKKIEPKNYEYTWVELKNGIKLILGKYSDVNANNEGVLLFRKGEKPEYFRWRMIKQIDLWGSGIPEMKMK</sequence>
<protein>
    <submittedName>
        <fullName evidence="1">Uncharacterized protein</fullName>
    </submittedName>
</protein>
<dbReference type="AlphaFoldDB" id="A0A0C3NI44"/>
<proteinExistence type="predicted"/>
<dbReference type="Proteomes" id="UP000031980">
    <property type="component" value="Unassembled WGS sequence"/>
</dbReference>
<dbReference type="RefSeq" id="WP_041504957.1">
    <property type="nucleotide sequence ID" value="NZ_JPIU01000037.1"/>
</dbReference>
<comment type="caution">
    <text evidence="1">The sequence shown here is derived from an EMBL/GenBank/DDBJ whole genome shotgun (WGS) entry which is preliminary data.</text>
</comment>
<accession>A0A0C3NI44</accession>
<name>A0A0C3NI44_9PORP</name>
<evidence type="ECO:0000313" key="1">
    <source>
        <dbReference type="EMBL" id="KIO45802.1"/>
    </source>
</evidence>